<reference evidence="1 2" key="1">
    <citation type="submission" date="2017-11" db="EMBL/GenBank/DDBJ databases">
        <title>De novo assembly and phasing of dikaryotic genomes from two isolates of Puccinia coronata f. sp. avenae, the causal agent of oat crown rust.</title>
        <authorList>
            <person name="Miller M.E."/>
            <person name="Zhang Y."/>
            <person name="Omidvar V."/>
            <person name="Sperschneider J."/>
            <person name="Schwessinger B."/>
            <person name="Raley C."/>
            <person name="Palmer J.M."/>
            <person name="Garnica D."/>
            <person name="Upadhyaya N."/>
            <person name="Rathjen J."/>
            <person name="Taylor J.M."/>
            <person name="Park R.F."/>
            <person name="Dodds P.N."/>
            <person name="Hirsch C.D."/>
            <person name="Kianian S.F."/>
            <person name="Figueroa M."/>
        </authorList>
    </citation>
    <scope>NUCLEOTIDE SEQUENCE [LARGE SCALE GENOMIC DNA]</scope>
    <source>
        <strain evidence="1">12SD80</strain>
    </source>
</reference>
<evidence type="ECO:0000313" key="1">
    <source>
        <dbReference type="EMBL" id="PLW40588.1"/>
    </source>
</evidence>
<dbReference type="EMBL" id="PGCI01000100">
    <property type="protein sequence ID" value="PLW40588.1"/>
    <property type="molecule type" value="Genomic_DNA"/>
</dbReference>
<gene>
    <name evidence="1" type="ORF">PCASD_07769</name>
</gene>
<dbReference type="Proteomes" id="UP000235392">
    <property type="component" value="Unassembled WGS sequence"/>
</dbReference>
<protein>
    <submittedName>
        <fullName evidence="1">Uncharacterized protein</fullName>
    </submittedName>
</protein>
<dbReference type="AlphaFoldDB" id="A0A2N5US38"/>
<accession>A0A2N5US38</accession>
<sequence length="175" mass="19399">MAAAGVLASELIKSTRRRAPVVSHRLPRTTLVVVTRVTNIRPKHSTSPCPWPSVSPWTSAIWIVDDSSLTVGVAGTDGRYIKPTGNQTIVRTLFCLYMILIIDLESKLFLIVCSCMMGVGLIEDDDVDQGQRVDLDEVPGTCTNCIQHIHRGLKQLTRLINPSKDFTQFRCPKPL</sequence>
<proteinExistence type="predicted"/>
<comment type="caution">
    <text evidence="1">The sequence shown here is derived from an EMBL/GenBank/DDBJ whole genome shotgun (WGS) entry which is preliminary data.</text>
</comment>
<name>A0A2N5US38_9BASI</name>
<organism evidence="1 2">
    <name type="scientific">Puccinia coronata f. sp. avenae</name>
    <dbReference type="NCBI Taxonomy" id="200324"/>
    <lineage>
        <taxon>Eukaryota</taxon>
        <taxon>Fungi</taxon>
        <taxon>Dikarya</taxon>
        <taxon>Basidiomycota</taxon>
        <taxon>Pucciniomycotina</taxon>
        <taxon>Pucciniomycetes</taxon>
        <taxon>Pucciniales</taxon>
        <taxon>Pucciniaceae</taxon>
        <taxon>Puccinia</taxon>
    </lineage>
</organism>
<evidence type="ECO:0000313" key="2">
    <source>
        <dbReference type="Proteomes" id="UP000235392"/>
    </source>
</evidence>